<evidence type="ECO:0000256" key="2">
    <source>
        <dbReference type="SAM" id="Phobius"/>
    </source>
</evidence>
<feature type="transmembrane region" description="Helical" evidence="2">
    <location>
        <begin position="445"/>
        <end position="467"/>
    </location>
</feature>
<dbReference type="EMBL" id="JGZL01000014">
    <property type="protein sequence ID" value="KFI86458.1"/>
    <property type="molecule type" value="Genomic_DNA"/>
</dbReference>
<evidence type="ECO:0000313" key="4">
    <source>
        <dbReference type="Proteomes" id="UP000029078"/>
    </source>
</evidence>
<accession>A0A087CT58</accession>
<feature type="compositionally biased region" description="Low complexity" evidence="1">
    <location>
        <begin position="469"/>
        <end position="481"/>
    </location>
</feature>
<proteinExistence type="predicted"/>
<dbReference type="Gene3D" id="1.10.510.10">
    <property type="entry name" value="Transferase(Phosphotransferase) domain 1"/>
    <property type="match status" value="1"/>
</dbReference>
<evidence type="ECO:0000256" key="1">
    <source>
        <dbReference type="SAM" id="MobiDB-lite"/>
    </source>
</evidence>
<reference evidence="3 4" key="1">
    <citation type="submission" date="2014-03" db="EMBL/GenBank/DDBJ databases">
        <title>Genomics of Bifidobacteria.</title>
        <authorList>
            <person name="Ventura M."/>
            <person name="Milani C."/>
            <person name="Lugli G.A."/>
        </authorList>
    </citation>
    <scope>NUCLEOTIDE SEQUENCE [LARGE SCALE GENOMIC DNA]</scope>
    <source>
        <strain evidence="3 4">LMG 21811</strain>
    </source>
</reference>
<keyword evidence="2" id="KW-0812">Transmembrane</keyword>
<protein>
    <submittedName>
        <fullName evidence="3">Integral membrane protein MviN</fullName>
    </submittedName>
</protein>
<dbReference type="eggNOG" id="COG0728">
    <property type="taxonomic scope" value="Bacteria"/>
</dbReference>
<gene>
    <name evidence="3" type="ORF">BRUM_1791</name>
</gene>
<comment type="caution">
    <text evidence="3">The sequence shown here is derived from an EMBL/GenBank/DDBJ whole genome shotgun (WGS) entry which is preliminary data.</text>
</comment>
<dbReference type="SUPFAM" id="SSF56112">
    <property type="entry name" value="Protein kinase-like (PK-like)"/>
    <property type="match status" value="1"/>
</dbReference>
<feature type="compositionally biased region" description="Polar residues" evidence="1">
    <location>
        <begin position="358"/>
        <end position="367"/>
    </location>
</feature>
<dbReference type="RefSeq" id="WP_026646646.1">
    <property type="nucleotide sequence ID" value="NZ_CALLHR010000146.1"/>
</dbReference>
<keyword evidence="2" id="KW-0472">Membrane</keyword>
<feature type="compositionally biased region" description="Basic and acidic residues" evidence="1">
    <location>
        <begin position="519"/>
        <end position="533"/>
    </location>
</feature>
<dbReference type="STRING" id="78346.BRUM_1791"/>
<dbReference type="Proteomes" id="UP000029078">
    <property type="component" value="Unassembled WGS sequence"/>
</dbReference>
<feature type="region of interest" description="Disordered" evidence="1">
    <location>
        <begin position="339"/>
        <end position="386"/>
    </location>
</feature>
<name>A0A087CT58_BIFRU</name>
<organism evidence="3 4">
    <name type="scientific">Bifidobacterium ruminantium</name>
    <dbReference type="NCBI Taxonomy" id="78346"/>
    <lineage>
        <taxon>Bacteria</taxon>
        <taxon>Bacillati</taxon>
        <taxon>Actinomycetota</taxon>
        <taxon>Actinomycetes</taxon>
        <taxon>Bifidobacteriales</taxon>
        <taxon>Bifidobacteriaceae</taxon>
        <taxon>Bifidobacterium</taxon>
    </lineage>
</organism>
<dbReference type="AlphaFoldDB" id="A0A087CT58"/>
<keyword evidence="2" id="KW-1133">Transmembrane helix</keyword>
<feature type="region of interest" description="Disordered" evidence="1">
    <location>
        <begin position="469"/>
        <end position="547"/>
    </location>
</feature>
<keyword evidence="4" id="KW-1185">Reference proteome</keyword>
<dbReference type="InterPro" id="IPR011009">
    <property type="entry name" value="Kinase-like_dom_sf"/>
</dbReference>
<evidence type="ECO:0000313" key="3">
    <source>
        <dbReference type="EMBL" id="KFI86458.1"/>
    </source>
</evidence>
<sequence>MKPQLGDTISNRYVLVSPLREETGLQVWKASDHVLARDCQLFIVNNRKALQDVNATASMLAISHDSHFTQVLQLQHVGEVALVVTQLDAGMPLTEYLASRDKPLSFTAIRSILGEVVEAFHVLQKDSLTHFSINTDTVRLTRNGVEIADAPISVMLADTSRSQVTESKEQLAIRQVAALLYSLLTRQPSTLSTDFRLEAIAPNVPMEFRVICKRGLNLKEKDGFPTVPMATVAELEALLGDYQPLSQLHGTDVILPSANSECSIVNVPLLQALEQDTFPLPETLSESGSIPEMTFEAPVPHTDLSDSKEALAKGVAATSGAVKSLWKNGREILTEEDIDGADEETGDYPFSFPIRVSAPSSDQQTDDSQLEKTGRIPVIGPDGRVIQPGEESARALKAEQEAIEEAYQNSVTTPAPPSFAPNGGSSSTSTEVADAKLFGNMKTKVAAIIVAVVVVAVALGFALHGLFQNSASSDTSSNSGNPWPEMNLDKVPFGPGGTAADADSSDTDDSAQSSGTTEKSPDKEAKQVPDPKAPENTTAYEIDNRQFLSNPDGQQGYGYYLHLSQSQKVSRMTIKIRSSGGQGYIRVNTTSNPTQGEQVAQFEFDTSGTTDVKFDKTVETQDILLWVPLNSLPGSQLYIESIQVF</sequence>
<feature type="region of interest" description="Disordered" evidence="1">
    <location>
        <begin position="407"/>
        <end position="430"/>
    </location>
</feature>